<dbReference type="EMBL" id="PGVD01000056">
    <property type="protein sequence ID" value="PLR92727.1"/>
    <property type="molecule type" value="Genomic_DNA"/>
</dbReference>
<protein>
    <submittedName>
        <fullName evidence="2">Proline racemase</fullName>
    </submittedName>
</protein>
<dbReference type="SUPFAM" id="SSF54506">
    <property type="entry name" value="Diaminopimelate epimerase-like"/>
    <property type="match status" value="1"/>
</dbReference>
<dbReference type="OrthoDB" id="181267at2"/>
<sequence>MINLSQYIQTIDSHTVGEPTRIITGGAPRILGSTMMEKKHYLESKMDWLRKLLMTEPRGHRDMFGAIITDPCSEGCDVGVIFMDNNGYLNMCGHGTIGTVTTALNIGMIEPKRYIKVDTPAGIVDCEVEFINGKASKVTFTNIPAFVFEEKVKVNVEGLGNILVDVVFGGSIFGIVDAGELGLKLVSEEQQHLISLGNKIKKAINEQSKFQHPLKPEINSIDLIEFSLKSEKQNIDYRNTVIFGNGQIDRSPCGTGTCAKMALLFKQGKLQVGEEFIHESIIDSKFVGRIISLSKVGNFQAVIPQITGSAWVTGMHQFIIDSEDPFYEGFLLI</sequence>
<evidence type="ECO:0000313" key="3">
    <source>
        <dbReference type="EMBL" id="PLR92727.1"/>
    </source>
</evidence>
<dbReference type="InterPro" id="IPR008794">
    <property type="entry name" value="Pro_racemase_fam"/>
</dbReference>
<reference evidence="3 5" key="2">
    <citation type="submission" date="2017-12" db="EMBL/GenBank/DDBJ databases">
        <title>Comparative Functional Genomics of Dry Heat Resistant strains isolated from the Viking Spacecraft.</title>
        <authorList>
            <person name="Seuylemezian A."/>
            <person name="Cooper K."/>
            <person name="Vaishampayan P."/>
        </authorList>
    </citation>
    <scope>NUCLEOTIDE SEQUENCE [LARGE SCALE GENOMIC DNA]</scope>
    <source>
        <strain evidence="3 5">ATCC 29669</strain>
    </source>
</reference>
<name>A0A2N5GSR6_9BACI</name>
<dbReference type="PANTHER" id="PTHR33442">
    <property type="entry name" value="TRANS-3-HYDROXY-L-PROLINE DEHYDRATASE"/>
    <property type="match status" value="1"/>
</dbReference>
<dbReference type="EMBL" id="PGVA01000001">
    <property type="protein sequence ID" value="PLR86812.1"/>
    <property type="molecule type" value="Genomic_DNA"/>
</dbReference>
<comment type="similarity">
    <text evidence="1">Belongs to the proline racemase family.</text>
</comment>
<evidence type="ECO:0000256" key="1">
    <source>
        <dbReference type="ARBA" id="ARBA00007529"/>
    </source>
</evidence>
<proteinExistence type="inferred from homology"/>
<organism evidence="2 4">
    <name type="scientific">Bacillus canaveralius</name>
    <dbReference type="NCBI Taxonomy" id="1403243"/>
    <lineage>
        <taxon>Bacteria</taxon>
        <taxon>Bacillati</taxon>
        <taxon>Bacillota</taxon>
        <taxon>Bacilli</taxon>
        <taxon>Bacillales</taxon>
        <taxon>Bacillaceae</taxon>
        <taxon>Bacillus</taxon>
    </lineage>
</organism>
<dbReference type="FunFam" id="3.10.310.10:FF:000005">
    <property type="entry name" value="Proline racemase"/>
    <property type="match status" value="1"/>
</dbReference>
<dbReference type="RefSeq" id="WP_101575222.1">
    <property type="nucleotide sequence ID" value="NZ_PGVA01000001.1"/>
</dbReference>
<dbReference type="SFLD" id="SFLDS00028">
    <property type="entry name" value="Proline_Racemase"/>
    <property type="match status" value="1"/>
</dbReference>
<reference evidence="2 4" key="1">
    <citation type="submission" date="2017-11" db="EMBL/GenBank/DDBJ databases">
        <title>Comparitive Functional Genomics of Dry Heat Resistant strains isolated from the Viking Spacecraft.</title>
        <authorList>
            <person name="Seuylemezian A."/>
            <person name="Cooper K."/>
            <person name="Vaishampayan P."/>
        </authorList>
    </citation>
    <scope>NUCLEOTIDE SEQUENCE [LARGE SCALE GENOMIC DNA]</scope>
    <source>
        <strain evidence="2 4">M4.6</strain>
    </source>
</reference>
<dbReference type="PIRSF" id="PIRSF029792">
    <property type="entry name" value="Pro_racemase"/>
    <property type="match status" value="1"/>
</dbReference>
<dbReference type="PANTHER" id="PTHR33442:SF5">
    <property type="entry name" value="BIFUNCTIONAL TRANS-3-HYDROXY-L-PROLINE DEHYDRATASE_2-EPIMERASE"/>
    <property type="match status" value="1"/>
</dbReference>
<dbReference type="GO" id="GO:0047580">
    <property type="term" value="F:4-hydroxyproline epimerase activity"/>
    <property type="evidence" value="ECO:0007669"/>
    <property type="project" value="TreeGrafter"/>
</dbReference>
<accession>A0A2N5GSR6</accession>
<dbReference type="Proteomes" id="UP000234951">
    <property type="component" value="Unassembled WGS sequence"/>
</dbReference>
<dbReference type="Pfam" id="PF05544">
    <property type="entry name" value="Pro_racemase"/>
    <property type="match status" value="1"/>
</dbReference>
<dbReference type="Proteomes" id="UP000235114">
    <property type="component" value="Unassembled WGS sequence"/>
</dbReference>
<dbReference type="AlphaFoldDB" id="A0A2N5GSR6"/>
<keyword evidence="5" id="KW-1185">Reference proteome</keyword>
<evidence type="ECO:0000313" key="4">
    <source>
        <dbReference type="Proteomes" id="UP000234951"/>
    </source>
</evidence>
<gene>
    <name evidence="2" type="ORF">CU635_00515</name>
    <name evidence="3" type="ORF">CVD25_17990</name>
</gene>
<evidence type="ECO:0000313" key="5">
    <source>
        <dbReference type="Proteomes" id="UP000235114"/>
    </source>
</evidence>
<dbReference type="Gene3D" id="3.10.310.10">
    <property type="entry name" value="Diaminopimelate Epimerase, Chain A, domain 1"/>
    <property type="match status" value="2"/>
</dbReference>
<comment type="caution">
    <text evidence="2">The sequence shown here is derived from an EMBL/GenBank/DDBJ whole genome shotgun (WGS) entry which is preliminary data.</text>
</comment>
<evidence type="ECO:0000313" key="2">
    <source>
        <dbReference type="EMBL" id="PLR86812.1"/>
    </source>
</evidence>